<accession>A0A5A9GDD2</accession>
<dbReference type="PANTHER" id="PTHR32089">
    <property type="entry name" value="METHYL-ACCEPTING CHEMOTAXIS PROTEIN MCPB"/>
    <property type="match status" value="1"/>
</dbReference>
<gene>
    <name evidence="7" type="ORF">FZ942_28200</name>
</gene>
<keyword evidence="1 3" id="KW-0807">Transducer</keyword>
<sequence>MNMKVAHKLVLGFGVVCVLTALLALYQMSRFSDALSVIMAVSTYDTEAADMVTEVGNLQAELRSTRETALNAVAIANAEGRVADIPNLLLPVHRHYDEVGMKLRDTLGRLRAMVADRSASSVTDNRRKGWVELDTSVNEMNRAIGAVGDEARTIYTLLERNQIADALQRRQRVDELRKVMEQRIDAAQTAIDHLTAAGRDDIRAIYNSAIQSSVIALVVVFLIAVAVAYLIGSSITRRLGRAIDFVTRIGHGDLTQEIMIAGKDELAILGQHLNEMAGRLKSMARTTRETAESVHAATAQIRASTQQQSASVAEQLAAVEQTTATLSEITESGAQINRRAQDVAHGAQTVAASSHSGMKAVDDTIQAMDAIREQAEAVAENIVMLSERTQAIGEIIVTVNDIAERCHLLALNAAIEAAAAGEHGRTFSIVAGEIKSLADQSKEATAQVRSNLSEIQHGINASVMLTEEAVKRVAAGKRQTDATQSTIRTMAENIQESVLAFQQIVAGTNQQQIGLEQVIQALQNIREASSQTAAGTRQLEGAAANLNNLGQGLVEAVRNYQV</sequence>
<keyword evidence="4" id="KW-1133">Transmembrane helix</keyword>
<dbReference type="Proteomes" id="UP000324927">
    <property type="component" value="Unassembled WGS sequence"/>
</dbReference>
<dbReference type="PROSITE" id="PS50111">
    <property type="entry name" value="CHEMOTAXIS_TRANSDUC_2"/>
    <property type="match status" value="1"/>
</dbReference>
<keyword evidence="4" id="KW-0812">Transmembrane</keyword>
<dbReference type="InterPro" id="IPR003660">
    <property type="entry name" value="HAMP_dom"/>
</dbReference>
<keyword evidence="8" id="KW-1185">Reference proteome</keyword>
<protein>
    <submittedName>
        <fullName evidence="7">Methyl-accepting chemotaxis protein</fullName>
    </submittedName>
</protein>
<evidence type="ECO:0000313" key="8">
    <source>
        <dbReference type="Proteomes" id="UP000324927"/>
    </source>
</evidence>
<reference evidence="7 8" key="1">
    <citation type="submission" date="2019-08" db="EMBL/GenBank/DDBJ databases">
        <authorList>
            <person name="Grouzdev D."/>
            <person name="Tikhonova E."/>
            <person name="Kravchenko I."/>
        </authorList>
    </citation>
    <scope>NUCLEOTIDE SEQUENCE [LARGE SCALE GENOMIC DNA]</scope>
    <source>
        <strain evidence="7 8">59b</strain>
    </source>
</reference>
<name>A0A5A9GDD2_AZOLI</name>
<evidence type="ECO:0000259" key="5">
    <source>
        <dbReference type="PROSITE" id="PS50111"/>
    </source>
</evidence>
<feature type="domain" description="Methyl-accepting transducer" evidence="5">
    <location>
        <begin position="290"/>
        <end position="526"/>
    </location>
</feature>
<evidence type="ECO:0000256" key="4">
    <source>
        <dbReference type="SAM" id="Phobius"/>
    </source>
</evidence>
<dbReference type="CDD" id="cd06225">
    <property type="entry name" value="HAMP"/>
    <property type="match status" value="1"/>
</dbReference>
<evidence type="ECO:0000256" key="1">
    <source>
        <dbReference type="ARBA" id="ARBA00023224"/>
    </source>
</evidence>
<dbReference type="GO" id="GO:0007165">
    <property type="term" value="P:signal transduction"/>
    <property type="evidence" value="ECO:0007669"/>
    <property type="project" value="UniProtKB-KW"/>
</dbReference>
<proteinExistence type="inferred from homology"/>
<evidence type="ECO:0000256" key="2">
    <source>
        <dbReference type="ARBA" id="ARBA00029447"/>
    </source>
</evidence>
<dbReference type="Gene3D" id="6.10.340.10">
    <property type="match status" value="1"/>
</dbReference>
<dbReference type="RefSeq" id="WP_149234387.1">
    <property type="nucleotide sequence ID" value="NZ_JALJXJ010000019.1"/>
</dbReference>
<evidence type="ECO:0000313" key="7">
    <source>
        <dbReference type="EMBL" id="KAA0592406.1"/>
    </source>
</evidence>
<dbReference type="Gene3D" id="1.10.287.950">
    <property type="entry name" value="Methyl-accepting chemotaxis protein"/>
    <property type="match status" value="1"/>
</dbReference>
<dbReference type="PROSITE" id="PS50885">
    <property type="entry name" value="HAMP"/>
    <property type="match status" value="1"/>
</dbReference>
<dbReference type="SUPFAM" id="SSF58104">
    <property type="entry name" value="Methyl-accepting chemotaxis protein (MCP) signaling domain"/>
    <property type="match status" value="1"/>
</dbReference>
<keyword evidence="4" id="KW-0472">Membrane</keyword>
<dbReference type="Pfam" id="PF00015">
    <property type="entry name" value="MCPsignal"/>
    <property type="match status" value="1"/>
</dbReference>
<organism evidence="7 8">
    <name type="scientific">Azospirillum lipoferum</name>
    <dbReference type="NCBI Taxonomy" id="193"/>
    <lineage>
        <taxon>Bacteria</taxon>
        <taxon>Pseudomonadati</taxon>
        <taxon>Pseudomonadota</taxon>
        <taxon>Alphaproteobacteria</taxon>
        <taxon>Rhodospirillales</taxon>
        <taxon>Azospirillaceae</taxon>
        <taxon>Azospirillum</taxon>
    </lineage>
</organism>
<comment type="caution">
    <text evidence="7">The sequence shown here is derived from an EMBL/GenBank/DDBJ whole genome shotgun (WGS) entry which is preliminary data.</text>
</comment>
<dbReference type="GO" id="GO:0016020">
    <property type="term" value="C:membrane"/>
    <property type="evidence" value="ECO:0007669"/>
    <property type="project" value="InterPro"/>
</dbReference>
<feature type="transmembrane region" description="Helical" evidence="4">
    <location>
        <begin position="209"/>
        <end position="231"/>
    </location>
</feature>
<dbReference type="SMART" id="SM00304">
    <property type="entry name" value="HAMP"/>
    <property type="match status" value="1"/>
</dbReference>
<dbReference type="EMBL" id="VTTN01000016">
    <property type="protein sequence ID" value="KAA0592406.1"/>
    <property type="molecule type" value="Genomic_DNA"/>
</dbReference>
<dbReference type="AlphaFoldDB" id="A0A5A9GDD2"/>
<evidence type="ECO:0000259" key="6">
    <source>
        <dbReference type="PROSITE" id="PS50885"/>
    </source>
</evidence>
<dbReference type="SMART" id="SM00283">
    <property type="entry name" value="MA"/>
    <property type="match status" value="1"/>
</dbReference>
<evidence type="ECO:0000256" key="3">
    <source>
        <dbReference type="PROSITE-ProRule" id="PRU00284"/>
    </source>
</evidence>
<feature type="domain" description="HAMP" evidence="6">
    <location>
        <begin position="233"/>
        <end position="285"/>
    </location>
</feature>
<dbReference type="InterPro" id="IPR004089">
    <property type="entry name" value="MCPsignal_dom"/>
</dbReference>
<dbReference type="Pfam" id="PF00672">
    <property type="entry name" value="HAMP"/>
    <property type="match status" value="1"/>
</dbReference>
<dbReference type="OrthoDB" id="2489132at2"/>
<comment type="similarity">
    <text evidence="2">Belongs to the methyl-accepting chemotaxis (MCP) protein family.</text>
</comment>
<dbReference type="PANTHER" id="PTHR32089:SF112">
    <property type="entry name" value="LYSOZYME-LIKE PROTEIN-RELATED"/>
    <property type="match status" value="1"/>
</dbReference>